<dbReference type="Pfam" id="PF13855">
    <property type="entry name" value="LRR_8"/>
    <property type="match status" value="1"/>
</dbReference>
<dbReference type="SMART" id="SM00409">
    <property type="entry name" value="IG"/>
    <property type="match status" value="1"/>
</dbReference>
<evidence type="ECO:0000256" key="4">
    <source>
        <dbReference type="ARBA" id="ARBA00023157"/>
    </source>
</evidence>
<keyword evidence="6" id="KW-1133">Transmembrane helix</keyword>
<gene>
    <name evidence="9" type="primary">LRFN5</name>
    <name evidence="9" type="ORF">BLAG_LOCUS16106</name>
</gene>
<dbReference type="EMBL" id="OV696688">
    <property type="protein sequence ID" value="CAH1258588.1"/>
    <property type="molecule type" value="Genomic_DNA"/>
</dbReference>
<evidence type="ECO:0000256" key="7">
    <source>
        <dbReference type="SAM" id="SignalP"/>
    </source>
</evidence>
<dbReference type="Pfam" id="PF00560">
    <property type="entry name" value="LRR_1"/>
    <property type="match status" value="1"/>
</dbReference>
<dbReference type="Pfam" id="PF07679">
    <property type="entry name" value="I-set"/>
    <property type="match status" value="1"/>
</dbReference>
<dbReference type="SUPFAM" id="SSF52058">
    <property type="entry name" value="L domain-like"/>
    <property type="match status" value="1"/>
</dbReference>
<dbReference type="SMART" id="SM00364">
    <property type="entry name" value="LRR_BAC"/>
    <property type="match status" value="5"/>
</dbReference>
<dbReference type="InterPro" id="IPR013098">
    <property type="entry name" value="Ig_I-set"/>
</dbReference>
<feature type="transmembrane region" description="Helical" evidence="6">
    <location>
        <begin position="439"/>
        <end position="464"/>
    </location>
</feature>
<evidence type="ECO:0000313" key="9">
    <source>
        <dbReference type="EMBL" id="CAH1258588.1"/>
    </source>
</evidence>
<evidence type="ECO:0000313" key="10">
    <source>
        <dbReference type="Proteomes" id="UP000838412"/>
    </source>
</evidence>
<feature type="chain" id="PRO_5035458659" evidence="7">
    <location>
        <begin position="30"/>
        <end position="478"/>
    </location>
</feature>
<evidence type="ECO:0000256" key="5">
    <source>
        <dbReference type="ARBA" id="ARBA00023319"/>
    </source>
</evidence>
<name>A0A8K0ER68_BRALA</name>
<dbReference type="PROSITE" id="PS51450">
    <property type="entry name" value="LRR"/>
    <property type="match status" value="3"/>
</dbReference>
<dbReference type="InterPro" id="IPR003591">
    <property type="entry name" value="Leu-rich_rpt_typical-subtyp"/>
</dbReference>
<dbReference type="SMART" id="SM00369">
    <property type="entry name" value="LRR_TYP"/>
    <property type="match status" value="5"/>
</dbReference>
<dbReference type="Gene3D" id="3.80.10.10">
    <property type="entry name" value="Ribonuclease Inhibitor"/>
    <property type="match status" value="2"/>
</dbReference>
<dbReference type="SMART" id="SM00408">
    <property type="entry name" value="IGc2"/>
    <property type="match status" value="1"/>
</dbReference>
<feature type="signal peptide" evidence="7">
    <location>
        <begin position="1"/>
        <end position="29"/>
    </location>
</feature>
<dbReference type="FunFam" id="2.60.40.10:FF:000032">
    <property type="entry name" value="palladin isoform X1"/>
    <property type="match status" value="1"/>
</dbReference>
<keyword evidence="10" id="KW-1185">Reference proteome</keyword>
<reference evidence="9" key="1">
    <citation type="submission" date="2022-01" db="EMBL/GenBank/DDBJ databases">
        <authorList>
            <person name="Braso-Vives M."/>
        </authorList>
    </citation>
    <scope>NUCLEOTIDE SEQUENCE</scope>
</reference>
<evidence type="ECO:0000256" key="1">
    <source>
        <dbReference type="ARBA" id="ARBA00022614"/>
    </source>
</evidence>
<keyword evidence="1" id="KW-0433">Leucine-rich repeat</keyword>
<sequence length="478" mass="51839">MAMAMEFNRRYIFLLVSCLLLQHLATVTSCPTSPACSCDGTDVDCDSLELNVIPTNIPTDTTALSLSQNQISALSVDVFCPFDSLQTLDLSYNHLEVLGEAAFCRLSTIVTLDLSHNSLRDIHESTFDGLSSVQTLRLSYNNLKTLPNGSFSDLAGLKTIDLSHNSLTELPENIFLSSDLNNLDLSYNSLTSFPLSQALPLDKSFASIFNYQLKVDSNRITTFPSSASAHFEYYVWATVTMADNAISCDCELLPFTNMHKAGIYSPFDWPVYLACGSPDWLQGQQIYYLDTAELTCIAPNITSTAQDQDVNVVQGNSTILTCDATGLPNPTIVWTLPNGNTIDSSTEGNTKFTLSETGALNIADTEPADEGRYKCVAENTYGTVAIYHNVTVMKRLISETVDNSTQKTLLSSTQAVTSPVTESEHSIWNSLIPDEAMPITVIVSSMVGSVLIIGASIGGVNLCITKCTAAKITQVVPI</sequence>
<dbReference type="Proteomes" id="UP000838412">
    <property type="component" value="Chromosome 3"/>
</dbReference>
<dbReference type="InterPro" id="IPR050467">
    <property type="entry name" value="LRFN"/>
</dbReference>
<dbReference type="PANTHER" id="PTHR45842">
    <property type="entry name" value="SYNAPTIC ADHESION-LIKE MOLECULE SALM"/>
    <property type="match status" value="1"/>
</dbReference>
<dbReference type="Gene3D" id="2.60.40.10">
    <property type="entry name" value="Immunoglobulins"/>
    <property type="match status" value="1"/>
</dbReference>
<dbReference type="SUPFAM" id="SSF48726">
    <property type="entry name" value="Immunoglobulin"/>
    <property type="match status" value="1"/>
</dbReference>
<evidence type="ECO:0000256" key="2">
    <source>
        <dbReference type="ARBA" id="ARBA00022729"/>
    </source>
</evidence>
<dbReference type="InterPro" id="IPR003599">
    <property type="entry name" value="Ig_sub"/>
</dbReference>
<dbReference type="AlphaFoldDB" id="A0A8K0ER68"/>
<dbReference type="InterPro" id="IPR013783">
    <property type="entry name" value="Ig-like_fold"/>
</dbReference>
<organism evidence="9 10">
    <name type="scientific">Branchiostoma lanceolatum</name>
    <name type="common">Common lancelet</name>
    <name type="synonym">Amphioxus lanceolatum</name>
    <dbReference type="NCBI Taxonomy" id="7740"/>
    <lineage>
        <taxon>Eukaryota</taxon>
        <taxon>Metazoa</taxon>
        <taxon>Chordata</taxon>
        <taxon>Cephalochordata</taxon>
        <taxon>Leptocardii</taxon>
        <taxon>Amphioxiformes</taxon>
        <taxon>Branchiostomatidae</taxon>
        <taxon>Branchiostoma</taxon>
    </lineage>
</organism>
<keyword evidence="4" id="KW-1015">Disulfide bond</keyword>
<feature type="domain" description="Ig-like" evidence="8">
    <location>
        <begin position="299"/>
        <end position="391"/>
    </location>
</feature>
<evidence type="ECO:0000259" key="8">
    <source>
        <dbReference type="PROSITE" id="PS50835"/>
    </source>
</evidence>
<proteinExistence type="predicted"/>
<evidence type="ECO:0000256" key="6">
    <source>
        <dbReference type="SAM" id="Phobius"/>
    </source>
</evidence>
<protein>
    <submittedName>
        <fullName evidence="9">LRFN5 protein</fullName>
    </submittedName>
</protein>
<keyword evidence="5" id="KW-0393">Immunoglobulin domain</keyword>
<dbReference type="PROSITE" id="PS50835">
    <property type="entry name" value="IG_LIKE"/>
    <property type="match status" value="1"/>
</dbReference>
<dbReference type="InterPro" id="IPR003598">
    <property type="entry name" value="Ig_sub2"/>
</dbReference>
<accession>A0A8K0ER68</accession>
<dbReference type="InterPro" id="IPR032675">
    <property type="entry name" value="LRR_dom_sf"/>
</dbReference>
<dbReference type="InterPro" id="IPR007110">
    <property type="entry name" value="Ig-like_dom"/>
</dbReference>
<keyword evidence="6" id="KW-0812">Transmembrane</keyword>
<dbReference type="PANTHER" id="PTHR45842:SF22">
    <property type="entry name" value="INSULIN-LIKE GROWTH FACTOR-BINDING PROTEIN COMPLEX ACID LABILE SUBUNIT ISOFORM X1"/>
    <property type="match status" value="1"/>
</dbReference>
<keyword evidence="3" id="KW-0677">Repeat</keyword>
<dbReference type="PRINTS" id="PR00019">
    <property type="entry name" value="LEURICHRPT"/>
</dbReference>
<dbReference type="OrthoDB" id="676979at2759"/>
<keyword evidence="2 7" id="KW-0732">Signal</keyword>
<dbReference type="GO" id="GO:0016020">
    <property type="term" value="C:membrane"/>
    <property type="evidence" value="ECO:0007669"/>
    <property type="project" value="UniProtKB-SubCell"/>
</dbReference>
<evidence type="ECO:0000256" key="3">
    <source>
        <dbReference type="ARBA" id="ARBA00022737"/>
    </source>
</evidence>
<dbReference type="InterPro" id="IPR001611">
    <property type="entry name" value="Leu-rich_rpt"/>
</dbReference>
<dbReference type="InterPro" id="IPR036179">
    <property type="entry name" value="Ig-like_dom_sf"/>
</dbReference>
<keyword evidence="6" id="KW-0472">Membrane</keyword>